<sequence length="230" mass="26713">MLIGKAKGFTSPEGRSELPVKRVKRPARILKSPFVVGEGKLFKHNDHVIVFEHFKGDVEEVDRSTFMSWFQRSFKPKNKKKFNDEDDKIKLAFVIGSFPVGHKSWFYNLIHTESPLSSMHMDVCFYYIRQLAKHGKNVKFRATTTNSWFQHKIKETYPAFIKDPQVLMSELSLVNVITSHSLTLSTLWADIDPVFMSMLPTNNAHWMLGVLQFRRHTLTIFNSAGKTYRD</sequence>
<dbReference type="OrthoDB" id="1302742at2759"/>
<keyword evidence="2" id="KW-0378">Hydrolase</keyword>
<reference evidence="4 5" key="1">
    <citation type="submission" date="2019-12" db="EMBL/GenBank/DDBJ databases">
        <authorList>
            <person name="Alioto T."/>
            <person name="Alioto T."/>
            <person name="Gomez Garrido J."/>
        </authorList>
    </citation>
    <scope>NUCLEOTIDE SEQUENCE [LARGE SCALE GENOMIC DNA]</scope>
</reference>
<evidence type="ECO:0000256" key="1">
    <source>
        <dbReference type="ARBA" id="ARBA00022670"/>
    </source>
</evidence>
<dbReference type="Gene3D" id="3.40.395.10">
    <property type="entry name" value="Adenoviral Proteinase, Chain A"/>
    <property type="match status" value="1"/>
</dbReference>
<evidence type="ECO:0000313" key="4">
    <source>
        <dbReference type="EMBL" id="CAA3012215.1"/>
    </source>
</evidence>
<dbReference type="Gramene" id="OE9A074915T1">
    <property type="protein sequence ID" value="OE9A074915C1"/>
    <property type="gene ID" value="OE9A074915"/>
</dbReference>
<feature type="domain" description="Ubiquitin-like protease family profile" evidence="3">
    <location>
        <begin position="116"/>
        <end position="229"/>
    </location>
</feature>
<comment type="caution">
    <text evidence="4">The sequence shown here is derived from an EMBL/GenBank/DDBJ whole genome shotgun (WGS) entry which is preliminary data.</text>
</comment>
<organism evidence="4 5">
    <name type="scientific">Olea europaea subsp. europaea</name>
    <dbReference type="NCBI Taxonomy" id="158383"/>
    <lineage>
        <taxon>Eukaryota</taxon>
        <taxon>Viridiplantae</taxon>
        <taxon>Streptophyta</taxon>
        <taxon>Embryophyta</taxon>
        <taxon>Tracheophyta</taxon>
        <taxon>Spermatophyta</taxon>
        <taxon>Magnoliopsida</taxon>
        <taxon>eudicotyledons</taxon>
        <taxon>Gunneridae</taxon>
        <taxon>Pentapetalae</taxon>
        <taxon>asterids</taxon>
        <taxon>lamiids</taxon>
        <taxon>Lamiales</taxon>
        <taxon>Oleaceae</taxon>
        <taxon>Oleeae</taxon>
        <taxon>Olea</taxon>
    </lineage>
</organism>
<dbReference type="GO" id="GO:0006508">
    <property type="term" value="P:proteolysis"/>
    <property type="evidence" value="ECO:0007669"/>
    <property type="project" value="UniProtKB-KW"/>
</dbReference>
<dbReference type="InterPro" id="IPR003653">
    <property type="entry name" value="Peptidase_C48_C"/>
</dbReference>
<gene>
    <name evidence="4" type="ORF">OLEA9_A074915</name>
</gene>
<evidence type="ECO:0000259" key="3">
    <source>
        <dbReference type="Pfam" id="PF02902"/>
    </source>
</evidence>
<dbReference type="EMBL" id="CACTIH010007393">
    <property type="protein sequence ID" value="CAA3012215.1"/>
    <property type="molecule type" value="Genomic_DNA"/>
</dbReference>
<evidence type="ECO:0000256" key="2">
    <source>
        <dbReference type="ARBA" id="ARBA00022801"/>
    </source>
</evidence>
<dbReference type="Proteomes" id="UP000594638">
    <property type="component" value="Unassembled WGS sequence"/>
</dbReference>
<dbReference type="Pfam" id="PF02902">
    <property type="entry name" value="Peptidase_C48"/>
    <property type="match status" value="1"/>
</dbReference>
<keyword evidence="5" id="KW-1185">Reference proteome</keyword>
<evidence type="ECO:0000313" key="5">
    <source>
        <dbReference type="Proteomes" id="UP000594638"/>
    </source>
</evidence>
<proteinExistence type="predicted"/>
<protein>
    <submittedName>
        <fullName evidence="4">Sentrin-specific protease 1-like</fullName>
    </submittedName>
</protein>
<dbReference type="AlphaFoldDB" id="A0A8S0U0L1"/>
<keyword evidence="1 4" id="KW-0645">Protease</keyword>
<accession>A0A8S0U0L1</accession>
<dbReference type="GO" id="GO:0008234">
    <property type="term" value="F:cysteine-type peptidase activity"/>
    <property type="evidence" value="ECO:0007669"/>
    <property type="project" value="InterPro"/>
</dbReference>
<name>A0A8S0U0L1_OLEEU</name>